<protein>
    <submittedName>
        <fullName evidence="2">Mediator complex subunit Med5</fullName>
    </submittedName>
</protein>
<gene>
    <name evidence="2" type="primary">MED5</name>
    <name evidence="2" type="ORF">maker-66O13-exonerate_protein2genome-gene- 0.14</name>
</gene>
<organism evidence="2">
    <name type="scientific">Pyxicephalus adspersus</name>
    <name type="common">African bullfrog</name>
    <dbReference type="NCBI Taxonomy" id="30357"/>
    <lineage>
        <taxon>Eukaryota</taxon>
        <taxon>Metazoa</taxon>
        <taxon>Chordata</taxon>
        <taxon>Craniata</taxon>
        <taxon>Vertebrata</taxon>
        <taxon>Euteleostomi</taxon>
        <taxon>Amphibia</taxon>
        <taxon>Batrachia</taxon>
        <taxon>Anura</taxon>
        <taxon>Neobatrachia</taxon>
        <taxon>Ranoidea</taxon>
        <taxon>Pyxicephalidae</taxon>
        <taxon>Pyxicephalinae</taxon>
        <taxon>Pyxicephalus</taxon>
    </lineage>
</organism>
<feature type="compositionally biased region" description="Polar residues" evidence="1">
    <location>
        <begin position="23"/>
        <end position="46"/>
    </location>
</feature>
<dbReference type="EMBL" id="MH186045">
    <property type="protein sequence ID" value="AWH61127.1"/>
    <property type="molecule type" value="Genomic_DNA"/>
</dbReference>
<reference evidence="2" key="1">
    <citation type="submission" date="2018-04" db="EMBL/GenBank/DDBJ databases">
        <title>BAC sequences from Pyxicephalus adspersus.</title>
        <authorList>
            <person name="Malone J.H."/>
        </authorList>
    </citation>
    <scope>NUCLEOTIDE SEQUENCE</scope>
</reference>
<dbReference type="AlphaFoldDB" id="A0A499QL06"/>
<accession>A0A499QL06</accession>
<sequence length="46" mass="4992">MDFLKVICFLLANVFNPGPDPTRSPSFTDESVSSPALESFNKSGPM</sequence>
<proteinExistence type="predicted"/>
<evidence type="ECO:0000313" key="2">
    <source>
        <dbReference type="EMBL" id="AWH61127.1"/>
    </source>
</evidence>
<feature type="region of interest" description="Disordered" evidence="1">
    <location>
        <begin position="17"/>
        <end position="46"/>
    </location>
</feature>
<name>A0A499QL06_PYXAD</name>
<evidence type="ECO:0000256" key="1">
    <source>
        <dbReference type="SAM" id="MobiDB-lite"/>
    </source>
</evidence>